<dbReference type="AlphaFoldDB" id="A0A9P8VVI2"/>
<evidence type="ECO:0000313" key="2">
    <source>
        <dbReference type="Proteomes" id="UP000777438"/>
    </source>
</evidence>
<dbReference type="Proteomes" id="UP000777438">
    <property type="component" value="Unassembled WGS sequence"/>
</dbReference>
<dbReference type="OrthoDB" id="10047078at2759"/>
<proteinExistence type="predicted"/>
<comment type="caution">
    <text evidence="1">The sequence shown here is derived from an EMBL/GenBank/DDBJ whole genome shotgun (WGS) entry which is preliminary data.</text>
</comment>
<accession>A0A9P8VVI2</accession>
<keyword evidence="2" id="KW-1185">Reference proteome</keyword>
<gene>
    <name evidence="1" type="ORF">B0T10DRAFT_585505</name>
</gene>
<evidence type="ECO:0000313" key="1">
    <source>
        <dbReference type="EMBL" id="KAH6876398.1"/>
    </source>
</evidence>
<dbReference type="PANTHER" id="PTHR43845">
    <property type="entry name" value="BLR5969 PROTEIN"/>
    <property type="match status" value="1"/>
</dbReference>
<reference evidence="1 2" key="1">
    <citation type="journal article" date="2021" name="Nat. Commun.">
        <title>Genetic determinants of endophytism in the Arabidopsis root mycobiome.</title>
        <authorList>
            <person name="Mesny F."/>
            <person name="Miyauchi S."/>
            <person name="Thiergart T."/>
            <person name="Pickel B."/>
            <person name="Atanasova L."/>
            <person name="Karlsson M."/>
            <person name="Huettel B."/>
            <person name="Barry K.W."/>
            <person name="Haridas S."/>
            <person name="Chen C."/>
            <person name="Bauer D."/>
            <person name="Andreopoulos W."/>
            <person name="Pangilinan J."/>
            <person name="LaButti K."/>
            <person name="Riley R."/>
            <person name="Lipzen A."/>
            <person name="Clum A."/>
            <person name="Drula E."/>
            <person name="Henrissat B."/>
            <person name="Kohler A."/>
            <person name="Grigoriev I.V."/>
            <person name="Martin F.M."/>
            <person name="Hacquard S."/>
        </authorList>
    </citation>
    <scope>NUCLEOTIDE SEQUENCE [LARGE SCALE GENOMIC DNA]</scope>
    <source>
        <strain evidence="1 2">MPI-CAGE-CH-0241</strain>
    </source>
</reference>
<dbReference type="PANTHER" id="PTHR43845:SF1">
    <property type="entry name" value="BLR5969 PROTEIN"/>
    <property type="match status" value="1"/>
</dbReference>
<dbReference type="Gene3D" id="3.40.50.12780">
    <property type="entry name" value="N-terminal domain of ligase-like"/>
    <property type="match status" value="1"/>
</dbReference>
<organism evidence="1 2">
    <name type="scientific">Thelonectria olida</name>
    <dbReference type="NCBI Taxonomy" id="1576542"/>
    <lineage>
        <taxon>Eukaryota</taxon>
        <taxon>Fungi</taxon>
        <taxon>Dikarya</taxon>
        <taxon>Ascomycota</taxon>
        <taxon>Pezizomycotina</taxon>
        <taxon>Sordariomycetes</taxon>
        <taxon>Hypocreomycetidae</taxon>
        <taxon>Hypocreales</taxon>
        <taxon>Nectriaceae</taxon>
        <taxon>Thelonectria</taxon>
    </lineage>
</organism>
<protein>
    <submittedName>
        <fullName evidence="1">Uncharacterized protein</fullName>
    </submittedName>
</protein>
<dbReference type="EMBL" id="JAGPYM010000035">
    <property type="protein sequence ID" value="KAH6876398.1"/>
    <property type="molecule type" value="Genomic_DNA"/>
</dbReference>
<sequence>MAPSLTYSLGDVLAVAKIHPFYASKIQYPPDADTIHAARERAALSPPRETDLKSHRLLRKKDLYATIERLVDDTSPQNNYRHGIYTSITGGGSNTSKELFFATDALENRRHRAYFGQFLRTTGLIRESEERSKIKIDKIIYTSEGLTSAQKSHISTVLGSVKIYSLLGSAEAGPYAVSSPDLTPRDLLASHSGFVFDTRLTLIEILPLSSAEDGCNPDPVPEGETGAIAQTSLVRRRNPVVRYMTGDVGSLHPLPELAKSVIPEAHWPYLRVLRLQGRDRRFSFNWDGCYIEFEILSALMSTVSFGILQWQAILDKIEPSKEAFLELRLLCSKSNDEFLPRQAIINHIREFFHVCSTNEHRIRLMFIDDLTGFELSRTGRKVATFMNRFN</sequence>
<name>A0A9P8VVI2_9HYPO</name>
<dbReference type="InterPro" id="IPR042099">
    <property type="entry name" value="ANL_N_sf"/>
</dbReference>